<reference evidence="1 2" key="1">
    <citation type="submission" date="2023-04" db="EMBL/GenBank/DDBJ databases">
        <title>Genome of Basidiobolus ranarum AG-B5.</title>
        <authorList>
            <person name="Stajich J.E."/>
            <person name="Carter-House D."/>
            <person name="Gryganskyi A."/>
        </authorList>
    </citation>
    <scope>NUCLEOTIDE SEQUENCE [LARGE SCALE GENOMIC DNA]</scope>
    <source>
        <strain evidence="1 2">AG-B5</strain>
    </source>
</reference>
<dbReference type="SUPFAM" id="SSF50044">
    <property type="entry name" value="SH3-domain"/>
    <property type="match status" value="1"/>
</dbReference>
<keyword evidence="2" id="KW-1185">Reference proteome</keyword>
<gene>
    <name evidence="1" type="ORF">K7432_015549</name>
</gene>
<dbReference type="Gene3D" id="2.30.30.40">
    <property type="entry name" value="SH3 Domains"/>
    <property type="match status" value="1"/>
</dbReference>
<protein>
    <recommendedName>
        <fullName evidence="3">SH3 domain-containing protein</fullName>
    </recommendedName>
</protein>
<accession>A0ABR2WFY3</accession>
<proteinExistence type="predicted"/>
<name>A0ABR2WFY3_9FUNG</name>
<evidence type="ECO:0000313" key="1">
    <source>
        <dbReference type="EMBL" id="KAK9760418.1"/>
    </source>
</evidence>
<sequence>MFPCCLRTKYYLRMTDEKSINSRSFITSINVYSSRVISVVEATGDYHGDEKFTDALQFFKGDIIHVIEQNGDSFVGFLQNDMNKNLGSFPTNLCKVYKSWLKEKWVETSQTSDEDSSSISSLTTEDFRFTDIDHVITQEPPKYSMSAPTFVKIII</sequence>
<evidence type="ECO:0000313" key="2">
    <source>
        <dbReference type="Proteomes" id="UP001479436"/>
    </source>
</evidence>
<dbReference type="EMBL" id="JASJQH010002154">
    <property type="protein sequence ID" value="KAK9760418.1"/>
    <property type="molecule type" value="Genomic_DNA"/>
</dbReference>
<dbReference type="Proteomes" id="UP001479436">
    <property type="component" value="Unassembled WGS sequence"/>
</dbReference>
<evidence type="ECO:0008006" key="3">
    <source>
        <dbReference type="Google" id="ProtNLM"/>
    </source>
</evidence>
<organism evidence="1 2">
    <name type="scientific">Basidiobolus ranarum</name>
    <dbReference type="NCBI Taxonomy" id="34480"/>
    <lineage>
        <taxon>Eukaryota</taxon>
        <taxon>Fungi</taxon>
        <taxon>Fungi incertae sedis</taxon>
        <taxon>Zoopagomycota</taxon>
        <taxon>Entomophthoromycotina</taxon>
        <taxon>Basidiobolomycetes</taxon>
        <taxon>Basidiobolales</taxon>
        <taxon>Basidiobolaceae</taxon>
        <taxon>Basidiobolus</taxon>
    </lineage>
</organism>
<comment type="caution">
    <text evidence="1">The sequence shown here is derived from an EMBL/GenBank/DDBJ whole genome shotgun (WGS) entry which is preliminary data.</text>
</comment>
<dbReference type="InterPro" id="IPR036028">
    <property type="entry name" value="SH3-like_dom_sf"/>
</dbReference>